<evidence type="ECO:0000259" key="11">
    <source>
        <dbReference type="Pfam" id="PF16916"/>
    </source>
</evidence>
<organism evidence="12 13">
    <name type="scientific">Candidatus Onthomorpha intestinigallinarum</name>
    <dbReference type="NCBI Taxonomy" id="2840880"/>
    <lineage>
        <taxon>Bacteria</taxon>
        <taxon>Pseudomonadati</taxon>
        <taxon>Bacteroidota</taxon>
        <taxon>Bacteroidia</taxon>
        <taxon>Bacteroidales</taxon>
        <taxon>Candidatus Onthomorpha</taxon>
    </lineage>
</organism>
<dbReference type="SUPFAM" id="SSF161111">
    <property type="entry name" value="Cation efflux protein transmembrane domain-like"/>
    <property type="match status" value="1"/>
</dbReference>
<dbReference type="InterPro" id="IPR058533">
    <property type="entry name" value="Cation_efflux_TM"/>
</dbReference>
<evidence type="ECO:0000256" key="6">
    <source>
        <dbReference type="ARBA" id="ARBA00022989"/>
    </source>
</evidence>
<feature type="transmembrane region" description="Helical" evidence="9">
    <location>
        <begin position="153"/>
        <end position="175"/>
    </location>
</feature>
<feature type="transmembrane region" description="Helical" evidence="9">
    <location>
        <begin position="49"/>
        <end position="66"/>
    </location>
</feature>
<evidence type="ECO:0000256" key="3">
    <source>
        <dbReference type="ARBA" id="ARBA00022448"/>
    </source>
</evidence>
<dbReference type="Pfam" id="PF01545">
    <property type="entry name" value="Cation_efflux"/>
    <property type="match status" value="1"/>
</dbReference>
<dbReference type="AlphaFoldDB" id="A0A9D1RGW7"/>
<keyword evidence="3" id="KW-0813">Transport</keyword>
<keyword evidence="5" id="KW-0862">Zinc</keyword>
<comment type="similarity">
    <text evidence="2">Belongs to the cation diffusion facilitator (CDF) transporter (TC 2.A.4) family. SLC30A subfamily.</text>
</comment>
<evidence type="ECO:0000256" key="4">
    <source>
        <dbReference type="ARBA" id="ARBA00022692"/>
    </source>
</evidence>
<dbReference type="GO" id="GO:0005886">
    <property type="term" value="C:plasma membrane"/>
    <property type="evidence" value="ECO:0007669"/>
    <property type="project" value="TreeGrafter"/>
</dbReference>
<evidence type="ECO:0000313" key="12">
    <source>
        <dbReference type="EMBL" id="HIW87888.1"/>
    </source>
</evidence>
<keyword evidence="8 9" id="KW-0472">Membrane</keyword>
<gene>
    <name evidence="12" type="ORF">IAC47_06410</name>
</gene>
<dbReference type="PANTHER" id="PTHR11562:SF17">
    <property type="entry name" value="RE54080P-RELATED"/>
    <property type="match status" value="1"/>
</dbReference>
<dbReference type="GO" id="GO:0005385">
    <property type="term" value="F:zinc ion transmembrane transporter activity"/>
    <property type="evidence" value="ECO:0007669"/>
    <property type="project" value="TreeGrafter"/>
</dbReference>
<evidence type="ECO:0000256" key="9">
    <source>
        <dbReference type="SAM" id="Phobius"/>
    </source>
</evidence>
<comment type="caution">
    <text evidence="12">The sequence shown here is derived from an EMBL/GenBank/DDBJ whole genome shotgun (WGS) entry which is preliminary data.</text>
</comment>
<dbReference type="Pfam" id="PF16916">
    <property type="entry name" value="ZT_dimer"/>
    <property type="match status" value="1"/>
</dbReference>
<feature type="transmembrane region" description="Helical" evidence="9">
    <location>
        <begin position="20"/>
        <end position="43"/>
    </location>
</feature>
<keyword evidence="7" id="KW-0406">Ion transport</keyword>
<feature type="domain" description="Cation efflux protein transmembrane" evidence="10">
    <location>
        <begin position="23"/>
        <end position="207"/>
    </location>
</feature>
<proteinExistence type="inferred from homology"/>
<comment type="subcellular location">
    <subcellularLocation>
        <location evidence="1">Membrane</location>
        <topology evidence="1">Multi-pass membrane protein</topology>
    </subcellularLocation>
</comment>
<dbReference type="Proteomes" id="UP000824267">
    <property type="component" value="Unassembled WGS sequence"/>
</dbReference>
<keyword evidence="6 9" id="KW-1133">Transmembrane helix</keyword>
<dbReference type="NCBIfam" id="TIGR01297">
    <property type="entry name" value="CDF"/>
    <property type="match status" value="1"/>
</dbReference>
<feature type="domain" description="Cation efflux protein cytoplasmic" evidence="11">
    <location>
        <begin position="214"/>
        <end position="286"/>
    </location>
</feature>
<reference evidence="12" key="2">
    <citation type="submission" date="2021-04" db="EMBL/GenBank/DDBJ databases">
        <authorList>
            <person name="Gilroy R."/>
        </authorList>
    </citation>
    <scope>NUCLEOTIDE SEQUENCE</scope>
    <source>
        <strain evidence="12">Gambia16-930</strain>
    </source>
</reference>
<reference evidence="12" key="1">
    <citation type="journal article" date="2021" name="PeerJ">
        <title>Extensive microbial diversity within the chicken gut microbiome revealed by metagenomics and culture.</title>
        <authorList>
            <person name="Gilroy R."/>
            <person name="Ravi A."/>
            <person name="Getino M."/>
            <person name="Pursley I."/>
            <person name="Horton D.L."/>
            <person name="Alikhan N.F."/>
            <person name="Baker D."/>
            <person name="Gharbi K."/>
            <person name="Hall N."/>
            <person name="Watson M."/>
            <person name="Adriaenssens E.M."/>
            <person name="Foster-Nyarko E."/>
            <person name="Jarju S."/>
            <person name="Secka A."/>
            <person name="Antonio M."/>
            <person name="Oren A."/>
            <person name="Chaudhuri R.R."/>
            <person name="La Ragione R."/>
            <person name="Hildebrand F."/>
            <person name="Pallen M.J."/>
        </authorList>
    </citation>
    <scope>NUCLEOTIDE SEQUENCE</scope>
    <source>
        <strain evidence="12">Gambia16-930</strain>
    </source>
</reference>
<name>A0A9D1RGW7_9BACT</name>
<feature type="transmembrane region" description="Helical" evidence="9">
    <location>
        <begin position="86"/>
        <end position="109"/>
    </location>
</feature>
<keyword evidence="4 9" id="KW-0812">Transmembrane</keyword>
<protein>
    <submittedName>
        <fullName evidence="12">Cation diffusion facilitator family transporter</fullName>
    </submittedName>
</protein>
<sequence>MEHTGHNHSHTPESTSRTFVFCVVLNLLFVAFEVFMGFAYNSVGLLSDAVHNLGDVFSLLLVLLAFRMAGYPSNNHFTYGYKKSTILISLVNAVILLVSVGIIVLESIHRLREPSTVSGEAIGWTAGCGIVINGLTTWLLMKGRKEDLNIQGAFLHMLADTLVSVGVVVSGVIISLNNWTWIDPAISIVIAVIILVSTFKLLKESLYMSLDAIPSSIDMEEVKNAIDKTVGAGKWHHLHIWAISTRENAATIHVVLDDVQQMEKMKKELKECLDSKGISHSTIEFETQQSGCRDVSC</sequence>
<feature type="transmembrane region" description="Helical" evidence="9">
    <location>
        <begin position="121"/>
        <end position="141"/>
    </location>
</feature>
<evidence type="ECO:0000256" key="5">
    <source>
        <dbReference type="ARBA" id="ARBA00022906"/>
    </source>
</evidence>
<keyword evidence="5" id="KW-0864">Zinc transport</keyword>
<dbReference type="InterPro" id="IPR027470">
    <property type="entry name" value="Cation_efflux_CTD"/>
</dbReference>
<evidence type="ECO:0000256" key="8">
    <source>
        <dbReference type="ARBA" id="ARBA00023136"/>
    </source>
</evidence>
<dbReference type="InterPro" id="IPR027469">
    <property type="entry name" value="Cation_efflux_TMD_sf"/>
</dbReference>
<feature type="transmembrane region" description="Helical" evidence="9">
    <location>
        <begin position="181"/>
        <end position="202"/>
    </location>
</feature>
<dbReference type="InterPro" id="IPR050681">
    <property type="entry name" value="CDF/SLC30A"/>
</dbReference>
<evidence type="ECO:0000256" key="7">
    <source>
        <dbReference type="ARBA" id="ARBA00023065"/>
    </source>
</evidence>
<dbReference type="PANTHER" id="PTHR11562">
    <property type="entry name" value="CATION EFFLUX PROTEIN/ ZINC TRANSPORTER"/>
    <property type="match status" value="1"/>
</dbReference>
<accession>A0A9D1RGW7</accession>
<evidence type="ECO:0000313" key="13">
    <source>
        <dbReference type="Proteomes" id="UP000824267"/>
    </source>
</evidence>
<dbReference type="InterPro" id="IPR002524">
    <property type="entry name" value="Cation_efflux"/>
</dbReference>
<evidence type="ECO:0000256" key="1">
    <source>
        <dbReference type="ARBA" id="ARBA00004141"/>
    </source>
</evidence>
<dbReference type="Gene3D" id="1.20.1510.10">
    <property type="entry name" value="Cation efflux protein transmembrane domain"/>
    <property type="match status" value="1"/>
</dbReference>
<dbReference type="EMBL" id="DXGG01000201">
    <property type="protein sequence ID" value="HIW87888.1"/>
    <property type="molecule type" value="Genomic_DNA"/>
</dbReference>
<evidence type="ECO:0000256" key="2">
    <source>
        <dbReference type="ARBA" id="ARBA00008873"/>
    </source>
</evidence>
<evidence type="ECO:0000259" key="10">
    <source>
        <dbReference type="Pfam" id="PF01545"/>
    </source>
</evidence>